<dbReference type="EMBL" id="CP067393">
    <property type="protein sequence ID" value="QQP84494.1"/>
    <property type="molecule type" value="Genomic_DNA"/>
</dbReference>
<protein>
    <submittedName>
        <fullName evidence="7">LemA family protein</fullName>
    </submittedName>
</protein>
<dbReference type="InterPro" id="IPR007156">
    <property type="entry name" value="MamQ_LemA"/>
</dbReference>
<evidence type="ECO:0000256" key="5">
    <source>
        <dbReference type="ARBA" id="ARBA00023136"/>
    </source>
</evidence>
<organism evidence="7 8">
    <name type="scientific">Entomomonas asaccharolytica</name>
    <dbReference type="NCBI Taxonomy" id="2785331"/>
    <lineage>
        <taxon>Bacteria</taxon>
        <taxon>Pseudomonadati</taxon>
        <taxon>Pseudomonadota</taxon>
        <taxon>Gammaproteobacteria</taxon>
        <taxon>Pseudomonadales</taxon>
        <taxon>Pseudomonadaceae</taxon>
        <taxon>Entomomonas</taxon>
    </lineage>
</organism>
<dbReference type="AlphaFoldDB" id="A0A974NDB7"/>
<dbReference type="InterPro" id="IPR023353">
    <property type="entry name" value="LemA-like_dom_sf"/>
</dbReference>
<keyword evidence="3" id="KW-0812">Transmembrane</keyword>
<dbReference type="Pfam" id="PF04011">
    <property type="entry name" value="LemA"/>
    <property type="match status" value="1"/>
</dbReference>
<dbReference type="Proteomes" id="UP000595278">
    <property type="component" value="Chromosome"/>
</dbReference>
<comment type="similarity">
    <text evidence="2">Belongs to the LemA family.</text>
</comment>
<feature type="coiled-coil region" evidence="6">
    <location>
        <begin position="121"/>
        <end position="148"/>
    </location>
</feature>
<keyword evidence="5" id="KW-0472">Membrane</keyword>
<evidence type="ECO:0000256" key="3">
    <source>
        <dbReference type="ARBA" id="ARBA00022692"/>
    </source>
</evidence>
<sequence>MKFLVILVVIIIVVVGGIAYLYNQLVSLKEQFKNAFSQIDIQLKRRYDLIPNLVETAKAYLKHESETLTKVTEARNSALAALKAASANPDSQATINALNGAERQLSQALTSFNLQMEAYPELKANENMLQLSEELSSTENRVAFARQAYNDSVMAYNIQRKSFPTNFFAVSFGHPTDAVLLTFEDAKEIQTAPKVSF</sequence>
<gene>
    <name evidence="7" type="ORF">JHT90_08690</name>
</gene>
<name>A0A974NDB7_9GAMM</name>
<proteinExistence type="inferred from homology"/>
<dbReference type="PANTHER" id="PTHR34478:SF2">
    <property type="entry name" value="MEMBRANE PROTEIN"/>
    <property type="match status" value="1"/>
</dbReference>
<dbReference type="GO" id="GO:0016020">
    <property type="term" value="C:membrane"/>
    <property type="evidence" value="ECO:0007669"/>
    <property type="project" value="UniProtKB-SubCell"/>
</dbReference>
<evidence type="ECO:0000256" key="2">
    <source>
        <dbReference type="ARBA" id="ARBA00008854"/>
    </source>
</evidence>
<reference evidence="7 8" key="1">
    <citation type="submission" date="2021-01" db="EMBL/GenBank/DDBJ databases">
        <title>Entomomonas sp. F2A isolated from a house cricket (Acheta domesticus).</title>
        <authorList>
            <person name="Spergser J."/>
            <person name="Busse H.-J."/>
        </authorList>
    </citation>
    <scope>NUCLEOTIDE SEQUENCE [LARGE SCALE GENOMIC DNA]</scope>
    <source>
        <strain evidence="7 8">F2A</strain>
    </source>
</reference>
<dbReference type="Gene3D" id="1.20.1440.20">
    <property type="entry name" value="LemA-like domain"/>
    <property type="match status" value="1"/>
</dbReference>
<dbReference type="SUPFAM" id="SSF140478">
    <property type="entry name" value="LemA-like"/>
    <property type="match status" value="1"/>
</dbReference>
<evidence type="ECO:0000313" key="7">
    <source>
        <dbReference type="EMBL" id="QQP84494.1"/>
    </source>
</evidence>
<keyword evidence="6" id="KW-0175">Coiled coil</keyword>
<dbReference type="RefSeq" id="WP_201090391.1">
    <property type="nucleotide sequence ID" value="NZ_CP067393.1"/>
</dbReference>
<keyword evidence="4" id="KW-1133">Transmembrane helix</keyword>
<evidence type="ECO:0000256" key="4">
    <source>
        <dbReference type="ARBA" id="ARBA00022989"/>
    </source>
</evidence>
<dbReference type="PANTHER" id="PTHR34478">
    <property type="entry name" value="PROTEIN LEMA"/>
    <property type="match status" value="1"/>
</dbReference>
<comment type="subcellular location">
    <subcellularLocation>
        <location evidence="1">Membrane</location>
        <topology evidence="1">Single-pass membrane protein</topology>
    </subcellularLocation>
</comment>
<evidence type="ECO:0000313" key="8">
    <source>
        <dbReference type="Proteomes" id="UP000595278"/>
    </source>
</evidence>
<keyword evidence="8" id="KW-1185">Reference proteome</keyword>
<accession>A0A974NDB7</accession>
<evidence type="ECO:0000256" key="6">
    <source>
        <dbReference type="SAM" id="Coils"/>
    </source>
</evidence>
<dbReference type="KEGG" id="eaz:JHT90_08690"/>
<evidence type="ECO:0000256" key="1">
    <source>
        <dbReference type="ARBA" id="ARBA00004167"/>
    </source>
</evidence>